<name>K0F0W9_NOCB7</name>
<keyword evidence="2" id="KW-1185">Reference proteome</keyword>
<dbReference type="Proteomes" id="UP000006304">
    <property type="component" value="Chromosome"/>
</dbReference>
<proteinExistence type="predicted"/>
<sequence>MNAAESAVTAARAQTVCLPGMGFRLDADFLTDIGDPGLIASVDHSAVPAPVLRNLRTHRTIARSQPLRQIPRRVFYMSA</sequence>
<evidence type="ECO:0000313" key="1">
    <source>
        <dbReference type="EMBL" id="AFU02765.1"/>
    </source>
</evidence>
<protein>
    <submittedName>
        <fullName evidence="1">Transposase IS111A/IS1328/IS1533</fullName>
    </submittedName>
</protein>
<dbReference type="KEGG" id="nbr:O3I_024050"/>
<organism evidence="1 2">
    <name type="scientific">Nocardia brasiliensis (strain ATCC 700358 / HUJEG-1)</name>
    <dbReference type="NCBI Taxonomy" id="1133849"/>
    <lineage>
        <taxon>Bacteria</taxon>
        <taxon>Bacillati</taxon>
        <taxon>Actinomycetota</taxon>
        <taxon>Actinomycetes</taxon>
        <taxon>Mycobacteriales</taxon>
        <taxon>Nocardiaceae</taxon>
        <taxon>Nocardia</taxon>
    </lineage>
</organism>
<dbReference type="HOGENOM" id="CLU_2602478_0_0_11"/>
<reference evidence="1 2" key="1">
    <citation type="journal article" date="2012" name="J. Bacteriol.">
        <title>Complete genome sequence of Nocardia brasiliensis HUJEG-1.</title>
        <authorList>
            <person name="Vera-Cabrera L."/>
            <person name="Ortiz-Lopez R."/>
            <person name="Elizondo-Gonzalez R."/>
            <person name="Perez-Maya A.A."/>
            <person name="Ocampo-Candiani J."/>
        </authorList>
    </citation>
    <scope>NUCLEOTIDE SEQUENCE [LARGE SCALE GENOMIC DNA]</scope>
    <source>
        <strain evidence="2">ATCC 700358</strain>
    </source>
</reference>
<accession>K0F0W9</accession>
<gene>
    <name evidence="1" type="ORF">O3I_024050</name>
</gene>
<evidence type="ECO:0000313" key="2">
    <source>
        <dbReference type="Proteomes" id="UP000006304"/>
    </source>
</evidence>
<dbReference type="EMBL" id="CP003876">
    <property type="protein sequence ID" value="AFU02765.1"/>
    <property type="molecule type" value="Genomic_DNA"/>
</dbReference>
<dbReference type="AlphaFoldDB" id="K0F0W9"/>